<reference evidence="2 3" key="1">
    <citation type="submission" date="2021-03" db="EMBL/GenBank/DDBJ databases">
        <authorList>
            <person name="Kim M.K."/>
        </authorList>
    </citation>
    <scope>NUCLEOTIDE SEQUENCE [LARGE SCALE GENOMIC DNA]</scope>
    <source>
        <strain evidence="2 3">BT442</strain>
    </source>
</reference>
<name>A0ABS3QPH4_9BACT</name>
<evidence type="ECO:0000256" key="1">
    <source>
        <dbReference type="SAM" id="SignalP"/>
    </source>
</evidence>
<evidence type="ECO:0000313" key="3">
    <source>
        <dbReference type="Proteomes" id="UP000664369"/>
    </source>
</evidence>
<sequence length="149" mass="16200">MKSFINFRTAQTSATFSQRTIRRAVLGLVAGFGLAASSPAQAQQAQSVHTKTDSANLMMTVENPSQQRMQVQVVQMSSQTCLSNEINHQSSYGTKLNFASLPAGEYAVLVRVGRERYRYAVQVQAQNATISVREQNNQTGDKAVASAAL</sequence>
<keyword evidence="3" id="KW-1185">Reference proteome</keyword>
<evidence type="ECO:0000313" key="2">
    <source>
        <dbReference type="EMBL" id="MBO2012565.1"/>
    </source>
</evidence>
<gene>
    <name evidence="2" type="ORF">J4E00_26120</name>
</gene>
<accession>A0ABS3QPH4</accession>
<protein>
    <recommendedName>
        <fullName evidence="4">DUF2846 domain-containing protein</fullName>
    </recommendedName>
</protein>
<proteinExistence type="predicted"/>
<organism evidence="2 3">
    <name type="scientific">Hymenobacter negativus</name>
    <dbReference type="NCBI Taxonomy" id="2795026"/>
    <lineage>
        <taxon>Bacteria</taxon>
        <taxon>Pseudomonadati</taxon>
        <taxon>Bacteroidota</taxon>
        <taxon>Cytophagia</taxon>
        <taxon>Cytophagales</taxon>
        <taxon>Hymenobacteraceae</taxon>
        <taxon>Hymenobacter</taxon>
    </lineage>
</organism>
<dbReference type="EMBL" id="JAGETZ010000018">
    <property type="protein sequence ID" value="MBO2012565.1"/>
    <property type="molecule type" value="Genomic_DNA"/>
</dbReference>
<dbReference type="RefSeq" id="WP_208178301.1">
    <property type="nucleotide sequence ID" value="NZ_JAGETZ010000018.1"/>
</dbReference>
<evidence type="ECO:0008006" key="4">
    <source>
        <dbReference type="Google" id="ProtNLM"/>
    </source>
</evidence>
<feature type="chain" id="PRO_5046936666" description="DUF2846 domain-containing protein" evidence="1">
    <location>
        <begin position="43"/>
        <end position="149"/>
    </location>
</feature>
<dbReference type="Proteomes" id="UP000664369">
    <property type="component" value="Unassembled WGS sequence"/>
</dbReference>
<feature type="signal peptide" evidence="1">
    <location>
        <begin position="1"/>
        <end position="42"/>
    </location>
</feature>
<comment type="caution">
    <text evidence="2">The sequence shown here is derived from an EMBL/GenBank/DDBJ whole genome shotgun (WGS) entry which is preliminary data.</text>
</comment>
<keyword evidence="1" id="KW-0732">Signal</keyword>